<dbReference type="InterPro" id="IPR023228">
    <property type="entry name" value="SAM_OH_AdoTrfase_N_sf"/>
</dbReference>
<comment type="similarity">
    <text evidence="2">Belongs to the SAM hydrolase / SAM-dependent halogenase family.</text>
</comment>
<keyword evidence="1" id="KW-0949">S-adenosyl-L-methionine</keyword>
<evidence type="ECO:0000259" key="4">
    <source>
        <dbReference type="Pfam" id="PF20257"/>
    </source>
</evidence>
<dbReference type="PIRSF" id="PIRSF006779">
    <property type="entry name" value="UCP006779"/>
    <property type="match status" value="1"/>
</dbReference>
<dbReference type="EMBL" id="RJKE01000001">
    <property type="protein sequence ID" value="ROO83727.1"/>
    <property type="molecule type" value="Genomic_DNA"/>
</dbReference>
<evidence type="ECO:0000256" key="1">
    <source>
        <dbReference type="ARBA" id="ARBA00022691"/>
    </source>
</evidence>
<dbReference type="InterPro" id="IPR023227">
    <property type="entry name" value="SAM_OH_AdoTrfase_C_sf"/>
</dbReference>
<dbReference type="InterPro" id="IPR002747">
    <property type="entry name" value="SAM_OH_AdoTrfase"/>
</dbReference>
<dbReference type="Proteomes" id="UP000272400">
    <property type="component" value="Unassembled WGS sequence"/>
</dbReference>
<feature type="domain" description="S-adenosyl-l-methionine hydroxide adenosyltransferase N-terminal" evidence="3">
    <location>
        <begin position="7"/>
        <end position="151"/>
    </location>
</feature>
<evidence type="ECO:0008006" key="7">
    <source>
        <dbReference type="Google" id="ProtNLM"/>
    </source>
</evidence>
<dbReference type="Pfam" id="PF20257">
    <property type="entry name" value="SAM_HAT_C"/>
    <property type="match status" value="1"/>
</dbReference>
<name>A0A3N1CQW7_9ACTN</name>
<protein>
    <recommendedName>
        <fullName evidence="7">S-adenosyl-l-methionine hydroxide adenosyltransferase</fullName>
    </recommendedName>
</protein>
<reference evidence="5 6" key="1">
    <citation type="submission" date="2018-11" db="EMBL/GenBank/DDBJ databases">
        <title>Sequencing the genomes of 1000 actinobacteria strains.</title>
        <authorList>
            <person name="Klenk H.-P."/>
        </authorList>
    </citation>
    <scope>NUCLEOTIDE SEQUENCE [LARGE SCALE GENOMIC DNA]</scope>
    <source>
        <strain evidence="5 6">DSM 44254</strain>
    </source>
</reference>
<dbReference type="Gene3D" id="3.40.50.10790">
    <property type="entry name" value="S-adenosyl-l-methionine hydroxide adenosyltransferase, N-terminal"/>
    <property type="match status" value="1"/>
</dbReference>
<gene>
    <name evidence="5" type="ORF">EDD29_1235</name>
</gene>
<dbReference type="AlphaFoldDB" id="A0A3N1CQW7"/>
<evidence type="ECO:0000313" key="6">
    <source>
        <dbReference type="Proteomes" id="UP000272400"/>
    </source>
</evidence>
<dbReference type="OrthoDB" id="9792195at2"/>
<dbReference type="Gene3D" id="2.40.30.90">
    <property type="entry name" value="Bacterial fluorinating enzyme like"/>
    <property type="match status" value="1"/>
</dbReference>
<dbReference type="RefSeq" id="WP_123663104.1">
    <property type="nucleotide sequence ID" value="NZ_RJKE01000001.1"/>
</dbReference>
<dbReference type="PANTHER" id="PTHR35092">
    <property type="entry name" value="CHLORINASE MJ1651"/>
    <property type="match status" value="1"/>
</dbReference>
<sequence length="265" mass="26899">MADSVFVSLTTDFGAAYTGIMAGVVARIAPAARVQVLSDEVTPYAVVEGAMLLAQALPYLPVGVHVAVVDPGVGTARLPVGVRTGRGDLLVGPDNGLLAQAAEALGGAAEVRVLAEPRLRLPELSGTFHGRDVFAPAAGHLACGVPLAEFGPPASLLPLSPPEPDVSPGSLTATALYADSFGSLVLGARPPDLADAFGPLPYGSVLDLDGIAVPWVETYGDVPVGAPLLFKDSSGLLALAVNQGSAVREFSRKAGARLVLREAVP</sequence>
<comment type="caution">
    <text evidence="5">The sequence shown here is derived from an EMBL/GenBank/DDBJ whole genome shotgun (WGS) entry which is preliminary data.</text>
</comment>
<evidence type="ECO:0000259" key="3">
    <source>
        <dbReference type="Pfam" id="PF01887"/>
    </source>
</evidence>
<dbReference type="InterPro" id="IPR046469">
    <property type="entry name" value="SAM_HAT_N"/>
</dbReference>
<feature type="domain" description="S-adenosyl-l-methionine hydroxide adenosyltransferase C-terminal" evidence="4">
    <location>
        <begin position="175"/>
        <end position="257"/>
    </location>
</feature>
<evidence type="ECO:0000256" key="2">
    <source>
        <dbReference type="ARBA" id="ARBA00024035"/>
    </source>
</evidence>
<dbReference type="PANTHER" id="PTHR35092:SF1">
    <property type="entry name" value="CHLORINASE MJ1651"/>
    <property type="match status" value="1"/>
</dbReference>
<accession>A0A3N1CQW7</accession>
<dbReference type="Pfam" id="PF01887">
    <property type="entry name" value="SAM_HAT_N"/>
    <property type="match status" value="1"/>
</dbReference>
<dbReference type="InterPro" id="IPR046470">
    <property type="entry name" value="SAM_HAT_C"/>
</dbReference>
<evidence type="ECO:0000313" key="5">
    <source>
        <dbReference type="EMBL" id="ROO83727.1"/>
    </source>
</evidence>
<dbReference type="SUPFAM" id="SSF102522">
    <property type="entry name" value="Bacterial fluorinating enzyme, N-terminal domain"/>
    <property type="match status" value="1"/>
</dbReference>
<organism evidence="5 6">
    <name type="scientific">Actinocorallia herbida</name>
    <dbReference type="NCBI Taxonomy" id="58109"/>
    <lineage>
        <taxon>Bacteria</taxon>
        <taxon>Bacillati</taxon>
        <taxon>Actinomycetota</taxon>
        <taxon>Actinomycetes</taxon>
        <taxon>Streptosporangiales</taxon>
        <taxon>Thermomonosporaceae</taxon>
        <taxon>Actinocorallia</taxon>
    </lineage>
</organism>
<proteinExistence type="inferred from homology"/>
<dbReference type="SUPFAM" id="SSF101852">
    <property type="entry name" value="Bacterial fluorinating enzyme, C-terminal domain"/>
    <property type="match status" value="1"/>
</dbReference>
<keyword evidence="6" id="KW-1185">Reference proteome</keyword>